<dbReference type="EMBL" id="RRYP01019675">
    <property type="protein sequence ID" value="TNV73161.1"/>
    <property type="molecule type" value="Genomic_DNA"/>
</dbReference>
<organism evidence="1 2">
    <name type="scientific">Halteria grandinella</name>
    <dbReference type="NCBI Taxonomy" id="5974"/>
    <lineage>
        <taxon>Eukaryota</taxon>
        <taxon>Sar</taxon>
        <taxon>Alveolata</taxon>
        <taxon>Ciliophora</taxon>
        <taxon>Intramacronucleata</taxon>
        <taxon>Spirotrichea</taxon>
        <taxon>Stichotrichia</taxon>
        <taxon>Sporadotrichida</taxon>
        <taxon>Halteriidae</taxon>
        <taxon>Halteria</taxon>
    </lineage>
</organism>
<keyword evidence="2" id="KW-1185">Reference proteome</keyword>
<evidence type="ECO:0000313" key="2">
    <source>
        <dbReference type="Proteomes" id="UP000785679"/>
    </source>
</evidence>
<dbReference type="AlphaFoldDB" id="A0A8J8SWR4"/>
<evidence type="ECO:0000313" key="1">
    <source>
        <dbReference type="EMBL" id="TNV73161.1"/>
    </source>
</evidence>
<sequence>MKHDSIDKLQLINQTPGSIKFRRELIFQTNYCKAQSYSMSLNILTKAINLQKYKNCFKLFNAFSSRERANDKQSLLHSERGRG</sequence>
<proteinExistence type="predicted"/>
<comment type="caution">
    <text evidence="1">The sequence shown here is derived from an EMBL/GenBank/DDBJ whole genome shotgun (WGS) entry which is preliminary data.</text>
</comment>
<accession>A0A8J8SWR4</accession>
<name>A0A8J8SWR4_HALGN</name>
<protein>
    <submittedName>
        <fullName evidence="1">Uncharacterized protein</fullName>
    </submittedName>
</protein>
<dbReference type="Proteomes" id="UP000785679">
    <property type="component" value="Unassembled WGS sequence"/>
</dbReference>
<reference evidence="1" key="1">
    <citation type="submission" date="2019-06" db="EMBL/GenBank/DDBJ databases">
        <authorList>
            <person name="Zheng W."/>
        </authorList>
    </citation>
    <scope>NUCLEOTIDE SEQUENCE</scope>
    <source>
        <strain evidence="1">QDHG01</strain>
    </source>
</reference>
<gene>
    <name evidence="1" type="ORF">FGO68_gene9144</name>
</gene>